<dbReference type="GeneID" id="8382536"/>
<evidence type="ECO:0000313" key="3">
    <source>
        <dbReference type="EMBL" id="ACV10460.1"/>
    </source>
</evidence>
<reference evidence="3 4" key="1">
    <citation type="journal article" date="2009" name="Stand. Genomic Sci.">
        <title>Complete genome sequence of Halorhabdus utahensis type strain (AX-2).</title>
        <authorList>
            <person name="Anderson I."/>
            <person name="Tindall B.J."/>
            <person name="Pomrenke H."/>
            <person name="Goker M."/>
            <person name="Lapidus A."/>
            <person name="Nolan M."/>
            <person name="Copeland A."/>
            <person name="Glavina Del Rio T."/>
            <person name="Chen F."/>
            <person name="Tice H."/>
            <person name="Cheng J.F."/>
            <person name="Lucas S."/>
            <person name="Chertkov O."/>
            <person name="Bruce D."/>
            <person name="Brettin T."/>
            <person name="Detter J.C."/>
            <person name="Han C."/>
            <person name="Goodwin L."/>
            <person name="Land M."/>
            <person name="Hauser L."/>
            <person name="Chang Y.J."/>
            <person name="Jeffries C.D."/>
            <person name="Pitluck S."/>
            <person name="Pati A."/>
            <person name="Mavromatis K."/>
            <person name="Ivanova N."/>
            <person name="Ovchinnikova G."/>
            <person name="Chen A."/>
            <person name="Palaniappan K."/>
            <person name="Chain P."/>
            <person name="Rohde M."/>
            <person name="Bristow J."/>
            <person name="Eisen J.A."/>
            <person name="Markowitz V."/>
            <person name="Hugenholtz P."/>
            <person name="Kyrpides N.C."/>
            <person name="Klenk H.P."/>
        </authorList>
    </citation>
    <scope>NUCLEOTIDE SEQUENCE [LARGE SCALE GENOMIC DNA]</scope>
    <source>
        <strain evidence="4">DSM 12940 / JCM 11049 / AX-2</strain>
    </source>
</reference>
<accession>C7NQK1</accession>
<keyword evidence="4" id="KW-1185">Reference proteome</keyword>
<feature type="domain" description="DUF8157" evidence="1">
    <location>
        <begin position="6"/>
        <end position="57"/>
    </location>
</feature>
<dbReference type="SUPFAM" id="SSF53335">
    <property type="entry name" value="S-adenosyl-L-methionine-dependent methyltransferases"/>
    <property type="match status" value="1"/>
</dbReference>
<keyword evidence="3" id="KW-0808">Transferase</keyword>
<dbReference type="CDD" id="cd02440">
    <property type="entry name" value="AdoMet_MTases"/>
    <property type="match status" value="1"/>
</dbReference>
<dbReference type="Proteomes" id="UP000002071">
    <property type="component" value="Chromosome"/>
</dbReference>
<organism evidence="3 4">
    <name type="scientific">Halorhabdus utahensis (strain DSM 12940 / JCM 11049 / AX-2)</name>
    <dbReference type="NCBI Taxonomy" id="519442"/>
    <lineage>
        <taxon>Archaea</taxon>
        <taxon>Methanobacteriati</taxon>
        <taxon>Methanobacteriota</taxon>
        <taxon>Stenosarchaea group</taxon>
        <taxon>Halobacteria</taxon>
        <taxon>Halobacteriales</taxon>
        <taxon>Haloarculaceae</taxon>
        <taxon>Halorhabdus</taxon>
    </lineage>
</organism>
<name>C7NQK1_HALUD</name>
<sequence length="472" mass="51546">MNPDQRDAILDSVRYLRNVRPIDPDEIREYVPDQPHPGVVTQTIRESAVELGLSERADGTFVPAPEGPLDASVDRVETFPDGYTRIVEDQLVGEFGAGWPTGESGATLRSRIRAVKESYLQGEDVAYDRLTALAYAIYHLPDYYAVGQYALGPLLADDRLPAQLRVLDIGAGVGGPALGLLDLVCDAGGIVDYHAVEPSAAADVLSELLDETARNAHTTVHRERAEDFEPDGTFDLIVFSNVLDELESPATVLEHYGDALEPDGSILALSPADKRTATGLRTIERAVEDTYTIYAPTVRLWPGETPAGECWSFDRKPDLAAPPFQQRLDDACDDTDHDDGEFRNTDVQYAYSILRRDDATAIEYRPDESRVTTMADADSYVTDRVDVVGIKLSPDLSSGPDANPLFLVGDGSEAIDHFAVLTRESTLNRGLVESQYGDLLSFENALALWNDDEGAYNLVVDAETVVDSVPVP</sequence>
<evidence type="ECO:0000313" key="4">
    <source>
        <dbReference type="Proteomes" id="UP000002071"/>
    </source>
</evidence>
<evidence type="ECO:0000259" key="1">
    <source>
        <dbReference type="Pfam" id="PF26486"/>
    </source>
</evidence>
<dbReference type="HOGENOM" id="CLU_559761_0_0_2"/>
<dbReference type="InterPro" id="IPR058959">
    <property type="entry name" value="DUF8157_C"/>
</dbReference>
<dbReference type="Pfam" id="PF26486">
    <property type="entry name" value="DUF8157"/>
    <property type="match status" value="1"/>
</dbReference>
<proteinExistence type="predicted"/>
<dbReference type="OrthoDB" id="117536at2157"/>
<dbReference type="AlphaFoldDB" id="C7NQK1"/>
<dbReference type="Gene3D" id="3.40.50.150">
    <property type="entry name" value="Vaccinia Virus protein VP39"/>
    <property type="match status" value="1"/>
</dbReference>
<keyword evidence="3" id="KW-0489">Methyltransferase</keyword>
<protein>
    <submittedName>
        <fullName evidence="3">Methyltransferase type 12</fullName>
    </submittedName>
</protein>
<dbReference type="STRING" id="519442.Huta_0272"/>
<dbReference type="KEGG" id="hut:Huta_0272"/>
<dbReference type="EMBL" id="CP001687">
    <property type="protein sequence ID" value="ACV10460.1"/>
    <property type="molecule type" value="Genomic_DNA"/>
</dbReference>
<feature type="domain" description="DUF8157" evidence="2">
    <location>
        <begin position="375"/>
        <end position="469"/>
    </location>
</feature>
<dbReference type="InterPro" id="IPR058470">
    <property type="entry name" value="DUF8157_N"/>
</dbReference>
<evidence type="ECO:0000259" key="2">
    <source>
        <dbReference type="Pfam" id="PF26487"/>
    </source>
</evidence>
<dbReference type="GO" id="GO:0032259">
    <property type="term" value="P:methylation"/>
    <property type="evidence" value="ECO:0007669"/>
    <property type="project" value="UniProtKB-KW"/>
</dbReference>
<dbReference type="Pfam" id="PF13489">
    <property type="entry name" value="Methyltransf_23"/>
    <property type="match status" value="1"/>
</dbReference>
<dbReference type="GO" id="GO:0008168">
    <property type="term" value="F:methyltransferase activity"/>
    <property type="evidence" value="ECO:0007669"/>
    <property type="project" value="UniProtKB-KW"/>
</dbReference>
<dbReference type="InterPro" id="IPR029063">
    <property type="entry name" value="SAM-dependent_MTases_sf"/>
</dbReference>
<dbReference type="eggNOG" id="arCOG04580">
    <property type="taxonomic scope" value="Archaea"/>
</dbReference>
<gene>
    <name evidence="3" type="ordered locus">Huta_0272</name>
</gene>
<dbReference type="RefSeq" id="WP_012795337.1">
    <property type="nucleotide sequence ID" value="NC_013158.1"/>
</dbReference>
<dbReference type="Pfam" id="PF26487">
    <property type="entry name" value="DUF8157_C"/>
    <property type="match status" value="1"/>
</dbReference>